<sequence length="137" mass="14670">MTVLNPYLNFRGQAREAMEFYASVLGGTPTFSTFGEFGMNQDPAEADQVMHSMLQTPGGMTLMAADVPAQMEYQPGTNVHISLSGDDVDELRGYFDGLAAGGTVVEPFVAAPWGDTFGMLIDPFGIRWLVNAAGQPA</sequence>
<dbReference type="Gene3D" id="3.10.180.10">
    <property type="entry name" value="2,3-Dihydroxybiphenyl 1,2-Dioxygenase, domain 1"/>
    <property type="match status" value="1"/>
</dbReference>
<evidence type="ECO:0000259" key="1">
    <source>
        <dbReference type="Pfam" id="PF00903"/>
    </source>
</evidence>
<proteinExistence type="predicted"/>
<dbReference type="Pfam" id="PF00903">
    <property type="entry name" value="Glyoxalase"/>
    <property type="match status" value="1"/>
</dbReference>
<dbReference type="PANTHER" id="PTHR33990:SF1">
    <property type="entry name" value="PROTEIN YJDN"/>
    <property type="match status" value="1"/>
</dbReference>
<dbReference type="CDD" id="cd06588">
    <property type="entry name" value="PhnB_like"/>
    <property type="match status" value="1"/>
</dbReference>
<dbReference type="AlphaFoldDB" id="A0A7M1STV9"/>
<gene>
    <name evidence="2" type="ORF">IM660_17610</name>
</gene>
<feature type="domain" description="Glyoxalase/fosfomycin resistance/dioxygenase" evidence="1">
    <location>
        <begin position="10"/>
        <end position="128"/>
    </location>
</feature>
<dbReference type="InterPro" id="IPR028973">
    <property type="entry name" value="PhnB-like"/>
</dbReference>
<dbReference type="InterPro" id="IPR004360">
    <property type="entry name" value="Glyas_Fos-R_dOase_dom"/>
</dbReference>
<evidence type="ECO:0000313" key="2">
    <source>
        <dbReference type="EMBL" id="QOR70384.1"/>
    </source>
</evidence>
<keyword evidence="3" id="KW-1185">Reference proteome</keyword>
<dbReference type="SUPFAM" id="SSF54593">
    <property type="entry name" value="Glyoxalase/Bleomycin resistance protein/Dihydroxybiphenyl dioxygenase"/>
    <property type="match status" value="1"/>
</dbReference>
<reference evidence="2 3" key="1">
    <citation type="submission" date="2020-10" db="EMBL/GenBank/DDBJ databases">
        <title>Haloactinobacterium sp. RN3S43, a bacterium isolated from saline soil.</title>
        <authorList>
            <person name="Sun J.-Q."/>
        </authorList>
    </citation>
    <scope>NUCLEOTIDE SEQUENCE [LARGE SCALE GENOMIC DNA]</scope>
    <source>
        <strain evidence="2 3">RN3S43</strain>
    </source>
</reference>
<organism evidence="2 3">
    <name type="scientific">Ruania alkalisoli</name>
    <dbReference type="NCBI Taxonomy" id="2779775"/>
    <lineage>
        <taxon>Bacteria</taxon>
        <taxon>Bacillati</taxon>
        <taxon>Actinomycetota</taxon>
        <taxon>Actinomycetes</taxon>
        <taxon>Micrococcales</taxon>
        <taxon>Ruaniaceae</taxon>
        <taxon>Ruania</taxon>
    </lineage>
</organism>
<dbReference type="Proteomes" id="UP000593758">
    <property type="component" value="Chromosome"/>
</dbReference>
<dbReference type="PANTHER" id="PTHR33990">
    <property type="entry name" value="PROTEIN YJDN-RELATED"/>
    <property type="match status" value="1"/>
</dbReference>
<dbReference type="EMBL" id="CP063169">
    <property type="protein sequence ID" value="QOR70384.1"/>
    <property type="molecule type" value="Genomic_DNA"/>
</dbReference>
<protein>
    <submittedName>
        <fullName evidence="2">VOC family protein</fullName>
    </submittedName>
</protein>
<evidence type="ECO:0000313" key="3">
    <source>
        <dbReference type="Proteomes" id="UP000593758"/>
    </source>
</evidence>
<name>A0A7M1STV9_9MICO</name>
<accession>A0A7M1STV9</accession>
<dbReference type="InterPro" id="IPR029068">
    <property type="entry name" value="Glyas_Bleomycin-R_OHBP_Dase"/>
</dbReference>
<dbReference type="KEGG" id="halt:IM660_17610"/>
<dbReference type="RefSeq" id="WP_159618100.1">
    <property type="nucleotide sequence ID" value="NZ_CP063169.1"/>
</dbReference>